<keyword evidence="4" id="KW-1185">Reference proteome</keyword>
<feature type="region of interest" description="Disordered" evidence="2">
    <location>
        <begin position="1"/>
        <end position="41"/>
    </location>
</feature>
<dbReference type="SUPFAM" id="SSF56349">
    <property type="entry name" value="DNA breaking-rejoining enzymes"/>
    <property type="match status" value="1"/>
</dbReference>
<dbReference type="InterPro" id="IPR011010">
    <property type="entry name" value="DNA_brk_join_enz"/>
</dbReference>
<accession>A0ABR9LNJ6</accession>
<protein>
    <submittedName>
        <fullName evidence="3">Integrase</fullName>
    </submittedName>
</protein>
<proteinExistence type="predicted"/>
<gene>
    <name evidence="3" type="ORF">H4W80_000440</name>
</gene>
<keyword evidence="1" id="KW-0233">DNA recombination</keyword>
<feature type="compositionally biased region" description="Basic and acidic residues" evidence="2">
    <location>
        <begin position="16"/>
        <end position="33"/>
    </location>
</feature>
<comment type="caution">
    <text evidence="3">The sequence shown here is derived from an EMBL/GenBank/DDBJ whole genome shotgun (WGS) entry which is preliminary data.</text>
</comment>
<evidence type="ECO:0000256" key="2">
    <source>
        <dbReference type="SAM" id="MobiDB-lite"/>
    </source>
</evidence>
<dbReference type="RefSeq" id="WP_192783512.1">
    <property type="nucleotide sequence ID" value="NZ_JADBEK010000001.1"/>
</dbReference>
<dbReference type="Proteomes" id="UP000633509">
    <property type="component" value="Unassembled WGS sequence"/>
</dbReference>
<name>A0ABR9LNJ6_9ACTN</name>
<dbReference type="EMBL" id="JADBEK010000001">
    <property type="protein sequence ID" value="MBE1582182.1"/>
    <property type="molecule type" value="Genomic_DNA"/>
</dbReference>
<evidence type="ECO:0000313" key="4">
    <source>
        <dbReference type="Proteomes" id="UP000633509"/>
    </source>
</evidence>
<sequence>MALDAETVRVLRRHRERQEELSARAGTRRRDSGDVFTTADSEPLRPDYLTGRFRRLVATSGQPPIRLHDLRHGAATLALAARETARLVLNAASALGRQLSG</sequence>
<reference evidence="3 4" key="1">
    <citation type="submission" date="2020-10" db="EMBL/GenBank/DDBJ databases">
        <title>Sequencing the genomes of 1000 actinobacteria strains.</title>
        <authorList>
            <person name="Klenk H.-P."/>
        </authorList>
    </citation>
    <scope>NUCLEOTIDE SEQUENCE [LARGE SCALE GENOMIC DNA]</scope>
    <source>
        <strain evidence="3 4">DSM 43173</strain>
    </source>
</reference>
<organism evidence="3 4">
    <name type="scientific">Nonomuraea angiospora</name>
    <dbReference type="NCBI Taxonomy" id="46172"/>
    <lineage>
        <taxon>Bacteria</taxon>
        <taxon>Bacillati</taxon>
        <taxon>Actinomycetota</taxon>
        <taxon>Actinomycetes</taxon>
        <taxon>Streptosporangiales</taxon>
        <taxon>Streptosporangiaceae</taxon>
        <taxon>Nonomuraea</taxon>
    </lineage>
</organism>
<dbReference type="InterPro" id="IPR013762">
    <property type="entry name" value="Integrase-like_cat_sf"/>
</dbReference>
<evidence type="ECO:0000256" key="1">
    <source>
        <dbReference type="ARBA" id="ARBA00023172"/>
    </source>
</evidence>
<evidence type="ECO:0000313" key="3">
    <source>
        <dbReference type="EMBL" id="MBE1582182.1"/>
    </source>
</evidence>
<dbReference type="Gene3D" id="1.10.443.10">
    <property type="entry name" value="Intergrase catalytic core"/>
    <property type="match status" value="1"/>
</dbReference>